<gene>
    <name evidence="1" type="ORF">GXP70_05455</name>
</gene>
<dbReference type="Proteomes" id="UP000476064">
    <property type="component" value="Chromosome"/>
</dbReference>
<proteinExistence type="predicted"/>
<accession>A0A6C0FWY2</accession>
<organism evidence="1 2">
    <name type="scientific">Paenibacillus lycopersici</name>
    <dbReference type="NCBI Taxonomy" id="2704462"/>
    <lineage>
        <taxon>Bacteria</taxon>
        <taxon>Bacillati</taxon>
        <taxon>Bacillota</taxon>
        <taxon>Bacilli</taxon>
        <taxon>Bacillales</taxon>
        <taxon>Paenibacillaceae</taxon>
        <taxon>Paenibacillus</taxon>
    </lineage>
</organism>
<dbReference type="KEGG" id="plyc:GXP70_05455"/>
<dbReference type="InterPro" id="IPR004155">
    <property type="entry name" value="PBS_lyase_HEAT"/>
</dbReference>
<dbReference type="SMART" id="SM00567">
    <property type="entry name" value="EZ_HEAT"/>
    <property type="match status" value="1"/>
</dbReference>
<dbReference type="AlphaFoldDB" id="A0A6C0FWY2"/>
<sequence length="150" mass="16787">MSQVEHTEEQITAEPSLEALKRAASRTANWRERLKAVEALRELGGETAVDLLTRLAQNDAVHQVQLAAHGALTELGVEAERPVKKTAELIKGTNKILLRIKKSLPAGHSYEAFKEKLRNMRSDVYDIYEGDKGEGFDEWLESTWSSLSGR</sequence>
<evidence type="ECO:0000313" key="1">
    <source>
        <dbReference type="EMBL" id="QHT59469.1"/>
    </source>
</evidence>
<evidence type="ECO:0000313" key="2">
    <source>
        <dbReference type="Proteomes" id="UP000476064"/>
    </source>
</evidence>
<dbReference type="InterPro" id="IPR011989">
    <property type="entry name" value="ARM-like"/>
</dbReference>
<name>A0A6C0FWY2_9BACL</name>
<dbReference type="SUPFAM" id="SSF48371">
    <property type="entry name" value="ARM repeat"/>
    <property type="match status" value="1"/>
</dbReference>
<keyword evidence="2" id="KW-1185">Reference proteome</keyword>
<dbReference type="EMBL" id="CP048209">
    <property type="protein sequence ID" value="QHT59469.1"/>
    <property type="molecule type" value="Genomic_DNA"/>
</dbReference>
<protein>
    <submittedName>
        <fullName evidence="1">HEAT repeat domain-containing protein</fullName>
    </submittedName>
</protein>
<dbReference type="Gene3D" id="1.25.10.10">
    <property type="entry name" value="Leucine-rich Repeat Variant"/>
    <property type="match status" value="1"/>
</dbReference>
<dbReference type="InterPro" id="IPR016024">
    <property type="entry name" value="ARM-type_fold"/>
</dbReference>
<reference evidence="1 2" key="1">
    <citation type="submission" date="2020-01" db="EMBL/GenBank/DDBJ databases">
        <title>Paenibacillus sp. nov., isolated from tomato rhizosphere.</title>
        <authorList>
            <person name="Weon H.-Y."/>
            <person name="Lee S.A."/>
        </authorList>
    </citation>
    <scope>NUCLEOTIDE SEQUENCE [LARGE SCALE GENOMIC DNA]</scope>
    <source>
        <strain evidence="1 2">12200R-189</strain>
    </source>
</reference>